<dbReference type="PANTHER" id="PTHR43194:SF2">
    <property type="entry name" value="PEROXISOMAL MEMBRANE PROTEIN LPX1"/>
    <property type="match status" value="1"/>
</dbReference>
<dbReference type="SUPFAM" id="SSF53474">
    <property type="entry name" value="alpha/beta-Hydrolases"/>
    <property type="match status" value="1"/>
</dbReference>
<dbReference type="Proteomes" id="UP000186218">
    <property type="component" value="Unassembled WGS sequence"/>
</dbReference>
<organism evidence="2 3">
    <name type="scientific">Williamsia sterculiae</name>
    <dbReference type="NCBI Taxonomy" id="1344003"/>
    <lineage>
        <taxon>Bacteria</taxon>
        <taxon>Bacillati</taxon>
        <taxon>Actinomycetota</taxon>
        <taxon>Actinomycetes</taxon>
        <taxon>Mycobacteriales</taxon>
        <taxon>Nocardiaceae</taxon>
        <taxon>Williamsia</taxon>
    </lineage>
</organism>
<proteinExistence type="predicted"/>
<keyword evidence="3" id="KW-1185">Reference proteome</keyword>
<evidence type="ECO:0000313" key="2">
    <source>
        <dbReference type="EMBL" id="SIS19328.1"/>
    </source>
</evidence>
<name>A0A1N7H3Q7_9NOCA</name>
<reference evidence="2 3" key="1">
    <citation type="submission" date="2017-01" db="EMBL/GenBank/DDBJ databases">
        <authorList>
            <person name="Mah S.A."/>
            <person name="Swanson W.J."/>
            <person name="Moy G.W."/>
            <person name="Vacquier V.D."/>
        </authorList>
    </citation>
    <scope>NUCLEOTIDE SEQUENCE [LARGE SCALE GENOMIC DNA]</scope>
    <source>
        <strain evidence="2 3">CPCC 203464</strain>
    </source>
</reference>
<dbReference type="Pfam" id="PF00561">
    <property type="entry name" value="Abhydrolase_1"/>
    <property type="match status" value="1"/>
</dbReference>
<dbReference type="AlphaFoldDB" id="A0A1N7H3Q7"/>
<dbReference type="InterPro" id="IPR029058">
    <property type="entry name" value="AB_hydrolase_fold"/>
</dbReference>
<dbReference type="GO" id="GO:0003824">
    <property type="term" value="F:catalytic activity"/>
    <property type="evidence" value="ECO:0007669"/>
    <property type="project" value="UniProtKB-ARBA"/>
</dbReference>
<dbReference type="InterPro" id="IPR000073">
    <property type="entry name" value="AB_hydrolase_1"/>
</dbReference>
<dbReference type="STRING" id="1344003.SAMN05445060_3462"/>
<feature type="domain" description="AB hydrolase-1" evidence="1">
    <location>
        <begin position="68"/>
        <end position="122"/>
    </location>
</feature>
<dbReference type="PANTHER" id="PTHR43194">
    <property type="entry name" value="HYDROLASE ALPHA/BETA FOLD FAMILY"/>
    <property type="match status" value="1"/>
</dbReference>
<dbReference type="OrthoDB" id="3396704at2"/>
<evidence type="ECO:0000259" key="1">
    <source>
        <dbReference type="Pfam" id="PF00561"/>
    </source>
</evidence>
<gene>
    <name evidence="2" type="ORF">SAMN05445060_3462</name>
</gene>
<protein>
    <submittedName>
        <fullName evidence="2">Pimeloyl-ACP methyl ester carboxylesterase</fullName>
    </submittedName>
</protein>
<dbReference type="Gene3D" id="3.40.50.1820">
    <property type="entry name" value="alpha/beta hydrolase"/>
    <property type="match status" value="1"/>
</dbReference>
<dbReference type="InterPro" id="IPR050228">
    <property type="entry name" value="Carboxylesterase_BioH"/>
</dbReference>
<evidence type="ECO:0000313" key="3">
    <source>
        <dbReference type="Proteomes" id="UP000186218"/>
    </source>
</evidence>
<dbReference type="EMBL" id="FTNT01000011">
    <property type="protein sequence ID" value="SIS19328.1"/>
    <property type="molecule type" value="Genomic_DNA"/>
</dbReference>
<accession>A0A1N7H3Q7</accession>
<sequence>MEPLAITTRLGIARLSVVGSGTPTVFWHSLFVDARMWDRLLPLLPSGRSFWLVEAPSDRVGDIGDCAEVASEVVERIRRTLGVDSVDWVGNAWGGHVGMHIAATRPDLVRSLVAISAPTDPIGAGLRWKIRALLPIYRLIGPRGPINATIEETVFTDASRAHDPYAVDVLRSALRALGRSRVIASIRTAALNRTDLTWAARRLRCPTVFVVTDDRGEWSPERAQEVAAEMSAVDVVTITGARIIPALEQPEALASALTEFWSRAAVAGR</sequence>